<reference evidence="6" key="1">
    <citation type="submission" date="2022-11" db="UniProtKB">
        <authorList>
            <consortium name="WormBaseParasite"/>
        </authorList>
    </citation>
    <scope>IDENTIFICATION</scope>
</reference>
<feature type="compositionally biased region" description="Polar residues" evidence="3">
    <location>
        <begin position="285"/>
        <end position="295"/>
    </location>
</feature>
<dbReference type="Gene3D" id="2.40.100.10">
    <property type="entry name" value="Cyclophilin-like"/>
    <property type="match status" value="1"/>
</dbReference>
<name>A0A914QH73_9BILA</name>
<comment type="catalytic activity">
    <reaction evidence="2">
        <text>[protein]-peptidylproline (omega=180) = [protein]-peptidylproline (omega=0)</text>
        <dbReference type="Rhea" id="RHEA:16237"/>
        <dbReference type="Rhea" id="RHEA-COMP:10747"/>
        <dbReference type="Rhea" id="RHEA-COMP:10748"/>
        <dbReference type="ChEBI" id="CHEBI:83833"/>
        <dbReference type="ChEBI" id="CHEBI:83834"/>
        <dbReference type="EC" id="5.2.1.8"/>
    </reaction>
</comment>
<evidence type="ECO:0000256" key="2">
    <source>
        <dbReference type="RuleBase" id="RU363019"/>
    </source>
</evidence>
<feature type="compositionally biased region" description="Acidic residues" evidence="3">
    <location>
        <begin position="268"/>
        <end position="277"/>
    </location>
</feature>
<dbReference type="Gene3D" id="3.30.460.10">
    <property type="entry name" value="Beta Polymerase, domain 2"/>
    <property type="match status" value="1"/>
</dbReference>
<evidence type="ECO:0000313" key="5">
    <source>
        <dbReference type="Proteomes" id="UP000887578"/>
    </source>
</evidence>
<dbReference type="GO" id="GO:0017148">
    <property type="term" value="P:negative regulation of translation"/>
    <property type="evidence" value="ECO:0007669"/>
    <property type="project" value="TreeGrafter"/>
</dbReference>
<dbReference type="GO" id="GO:0043023">
    <property type="term" value="F:ribosomal large subunit binding"/>
    <property type="evidence" value="ECO:0007669"/>
    <property type="project" value="TreeGrafter"/>
</dbReference>
<dbReference type="InterPro" id="IPR002130">
    <property type="entry name" value="Cyclophilin-type_PPIase_dom"/>
</dbReference>
<keyword evidence="2" id="KW-0697">Rotamase</keyword>
<evidence type="ECO:0000256" key="1">
    <source>
        <dbReference type="ARBA" id="ARBA00010574"/>
    </source>
</evidence>
<dbReference type="PROSITE" id="PS50072">
    <property type="entry name" value="CSA_PPIASE_2"/>
    <property type="match status" value="1"/>
</dbReference>
<dbReference type="Pfam" id="PF00160">
    <property type="entry name" value="Pro_isomerase"/>
    <property type="match status" value="1"/>
</dbReference>
<dbReference type="NCBIfam" id="TIGR00090">
    <property type="entry name" value="rsfS_iojap_ybeB"/>
    <property type="match status" value="1"/>
</dbReference>
<dbReference type="WBParaSite" id="PDA_v2.g31243.t1">
    <property type="protein sequence ID" value="PDA_v2.g31243.t1"/>
    <property type="gene ID" value="PDA_v2.g31243"/>
</dbReference>
<feature type="domain" description="PPIase cyclophilin-type" evidence="4">
    <location>
        <begin position="1"/>
        <end position="65"/>
    </location>
</feature>
<dbReference type="SUPFAM" id="SSF50891">
    <property type="entry name" value="Cyclophilin-like"/>
    <property type="match status" value="1"/>
</dbReference>
<evidence type="ECO:0000259" key="4">
    <source>
        <dbReference type="PROSITE" id="PS50072"/>
    </source>
</evidence>
<organism evidence="5 6">
    <name type="scientific">Panagrolaimus davidi</name>
    <dbReference type="NCBI Taxonomy" id="227884"/>
    <lineage>
        <taxon>Eukaryota</taxon>
        <taxon>Metazoa</taxon>
        <taxon>Ecdysozoa</taxon>
        <taxon>Nematoda</taxon>
        <taxon>Chromadorea</taxon>
        <taxon>Rhabditida</taxon>
        <taxon>Tylenchina</taxon>
        <taxon>Panagrolaimomorpha</taxon>
        <taxon>Panagrolaimoidea</taxon>
        <taxon>Panagrolaimidae</taxon>
        <taxon>Panagrolaimus</taxon>
    </lineage>
</organism>
<evidence type="ECO:0000256" key="3">
    <source>
        <dbReference type="SAM" id="MobiDB-lite"/>
    </source>
</evidence>
<sequence length="295" mass="33847">MASNGPNSNGSQFFITYDKHPTLDGKHTAFGKVIDGFDTLEELENIIVDKRYCPVVEQKIKDNFAFSKQLPPLHLSYHHPTGNVSSLTFYSYLSSSTTTEKSLTPQQLSDEETKKRIQQSSEYFSQYIEEYYEEEEPDETIEEEIVKEEEPMEPIIKSDVSKVTKDELVSLLQEHRAQNIIAIDVQQERSPWTSLVICSPYNDRHGQALMQTVRKHIKTLYKFEDDQMPRPSKVTSGWFVFDMRNVLLHIMSGPAREKYQLEKLYSTNDEEGNDNDESMIPPPSTQISSASTSGI</sequence>
<dbReference type="InterPro" id="IPR004394">
    <property type="entry name" value="Iojap/RsfS/C7orf30"/>
</dbReference>
<dbReference type="PRINTS" id="PR00153">
    <property type="entry name" value="CSAPPISMRASE"/>
</dbReference>
<comment type="function">
    <text evidence="2">PPIases accelerate the folding of proteins. It catalyzes the cis-trans isomerization of proline imidic peptide bonds in oligopeptides.</text>
</comment>
<accession>A0A914QH73</accession>
<dbReference type="EC" id="5.2.1.8" evidence="2"/>
<dbReference type="Proteomes" id="UP000887578">
    <property type="component" value="Unplaced"/>
</dbReference>
<dbReference type="PANTHER" id="PTHR21043:SF0">
    <property type="entry name" value="MITOCHONDRIAL ASSEMBLY OF RIBOSOMAL LARGE SUBUNIT PROTEIN 1"/>
    <property type="match status" value="1"/>
</dbReference>
<feature type="region of interest" description="Disordered" evidence="3">
    <location>
        <begin position="268"/>
        <end position="295"/>
    </location>
</feature>
<protein>
    <recommendedName>
        <fullName evidence="2">Peptidyl-prolyl cis-trans isomerase</fullName>
        <shortName evidence="2">PPIase</shortName>
        <ecNumber evidence="2">5.2.1.8</ecNumber>
    </recommendedName>
</protein>
<dbReference type="GO" id="GO:0090071">
    <property type="term" value="P:negative regulation of ribosome biogenesis"/>
    <property type="evidence" value="ECO:0007669"/>
    <property type="project" value="TreeGrafter"/>
</dbReference>
<dbReference type="InterPro" id="IPR043519">
    <property type="entry name" value="NT_sf"/>
</dbReference>
<dbReference type="InterPro" id="IPR029000">
    <property type="entry name" value="Cyclophilin-like_dom_sf"/>
</dbReference>
<dbReference type="SUPFAM" id="SSF81301">
    <property type="entry name" value="Nucleotidyltransferase"/>
    <property type="match status" value="1"/>
</dbReference>
<proteinExistence type="inferred from homology"/>
<dbReference type="PANTHER" id="PTHR21043">
    <property type="entry name" value="IOJAP SUPERFAMILY ORTHOLOG"/>
    <property type="match status" value="1"/>
</dbReference>
<dbReference type="Pfam" id="PF02410">
    <property type="entry name" value="RsfS"/>
    <property type="match status" value="1"/>
</dbReference>
<evidence type="ECO:0000313" key="6">
    <source>
        <dbReference type="WBParaSite" id="PDA_v2.g31243.t1"/>
    </source>
</evidence>
<dbReference type="GO" id="GO:0003755">
    <property type="term" value="F:peptidyl-prolyl cis-trans isomerase activity"/>
    <property type="evidence" value="ECO:0007669"/>
    <property type="project" value="UniProtKB-UniRule"/>
</dbReference>
<keyword evidence="5" id="KW-1185">Reference proteome</keyword>
<keyword evidence="2" id="KW-0413">Isomerase</keyword>
<comment type="similarity">
    <text evidence="2">Belongs to the cyclophilin-type PPIase family.</text>
</comment>
<dbReference type="AlphaFoldDB" id="A0A914QH73"/>
<comment type="similarity">
    <text evidence="1">Belongs to the Iojap/RsfS family.</text>
</comment>